<accession>A0ABR3ASI1</accession>
<dbReference type="EMBL" id="JBCLYO010000019">
    <property type="protein sequence ID" value="KAL0080952.1"/>
    <property type="molecule type" value="Genomic_DNA"/>
</dbReference>
<feature type="region of interest" description="Disordered" evidence="1">
    <location>
        <begin position="287"/>
        <end position="342"/>
    </location>
</feature>
<protein>
    <recommendedName>
        <fullName evidence="2">CUE domain-containing protein</fullName>
    </recommendedName>
</protein>
<keyword evidence="4" id="KW-1185">Reference proteome</keyword>
<evidence type="ECO:0000256" key="1">
    <source>
        <dbReference type="SAM" id="MobiDB-lite"/>
    </source>
</evidence>
<dbReference type="InterPro" id="IPR009060">
    <property type="entry name" value="UBA-like_sf"/>
</dbReference>
<gene>
    <name evidence="3" type="ORF">J3Q64DRAFT_1866967</name>
</gene>
<dbReference type="CDD" id="cd14279">
    <property type="entry name" value="CUE"/>
    <property type="match status" value="1"/>
</dbReference>
<evidence type="ECO:0000313" key="4">
    <source>
        <dbReference type="Proteomes" id="UP001448207"/>
    </source>
</evidence>
<evidence type="ECO:0000259" key="2">
    <source>
        <dbReference type="PROSITE" id="PS51140"/>
    </source>
</evidence>
<dbReference type="PROSITE" id="PS51140">
    <property type="entry name" value="CUE"/>
    <property type="match status" value="1"/>
</dbReference>
<feature type="domain" description="CUE" evidence="2">
    <location>
        <begin position="5"/>
        <end position="48"/>
    </location>
</feature>
<organism evidence="3 4">
    <name type="scientific">Phycomyces blakesleeanus</name>
    <dbReference type="NCBI Taxonomy" id="4837"/>
    <lineage>
        <taxon>Eukaryota</taxon>
        <taxon>Fungi</taxon>
        <taxon>Fungi incertae sedis</taxon>
        <taxon>Mucoromycota</taxon>
        <taxon>Mucoromycotina</taxon>
        <taxon>Mucoromycetes</taxon>
        <taxon>Mucorales</taxon>
        <taxon>Phycomycetaceae</taxon>
        <taxon>Phycomyces</taxon>
    </lineage>
</organism>
<dbReference type="Pfam" id="PF02845">
    <property type="entry name" value="CUE"/>
    <property type="match status" value="1"/>
</dbReference>
<name>A0ABR3ASI1_PHYBL</name>
<reference evidence="3 4" key="1">
    <citation type="submission" date="2024-04" db="EMBL/GenBank/DDBJ databases">
        <title>Symmetric and asymmetric DNA N6-adenine methylation regulates different biological responses in Mucorales.</title>
        <authorList>
            <consortium name="Lawrence Berkeley National Laboratory"/>
            <person name="Lax C."/>
            <person name="Mondo S.J."/>
            <person name="Osorio-Concepcion M."/>
            <person name="Muszewska A."/>
            <person name="Corrochano-Luque M."/>
            <person name="Gutierrez G."/>
            <person name="Riley R."/>
            <person name="Lipzen A."/>
            <person name="Guo J."/>
            <person name="Hundley H."/>
            <person name="Amirebrahimi M."/>
            <person name="Ng V."/>
            <person name="Lorenzo-Gutierrez D."/>
            <person name="Binder U."/>
            <person name="Yang J."/>
            <person name="Song Y."/>
            <person name="Canovas D."/>
            <person name="Navarro E."/>
            <person name="Freitag M."/>
            <person name="Gabaldon T."/>
            <person name="Grigoriev I.V."/>
            <person name="Corrochano L.M."/>
            <person name="Nicolas F.E."/>
            <person name="Garre V."/>
        </authorList>
    </citation>
    <scope>NUCLEOTIDE SEQUENCE [LARGE SCALE GENOMIC DNA]</scope>
    <source>
        <strain evidence="3 4">L51</strain>
    </source>
</reference>
<sequence>MSNPFMTSKLETLKEAFPSFEASIISSVLDSVKGNMEAAVEALLNMSNTTHPENNSFYSPPLPSRQHINIPERNPFIPSSNINLRPPSINIRSPNLNIQPPNLNIQSPNINFQHQNLTPRINPPGLNVRQDLAVWRDQLAQESRERRFNRRDRFGHDERSRSCGSSRSQEFKPIRAIAMEGKQAALESASALYSKMVNKYNIESNNSLNILQTKLERVRSSIPSQPISTLRDNAQRSISDTLISLQNQINPTLNSSPIMNPYQSNTANNQHNQYNQYNQYNQHSQYNHSNHLNHLSPNIPTSGNYTSNHGSPSSSSAPSSVSSSANLSHPPAPLPNPFVQNQTTFDPQSAQLVEPPPIYGLHHLDRSIELEEGDKILQRSNSY</sequence>
<dbReference type="Gene3D" id="1.10.8.10">
    <property type="entry name" value="DNA helicase RuvA subunit, C-terminal domain"/>
    <property type="match status" value="1"/>
</dbReference>
<dbReference type="SMART" id="SM00546">
    <property type="entry name" value="CUE"/>
    <property type="match status" value="1"/>
</dbReference>
<dbReference type="SUPFAM" id="SSF46934">
    <property type="entry name" value="UBA-like"/>
    <property type="match status" value="1"/>
</dbReference>
<comment type="caution">
    <text evidence="3">The sequence shown here is derived from an EMBL/GenBank/DDBJ whole genome shotgun (WGS) entry which is preliminary data.</text>
</comment>
<proteinExistence type="predicted"/>
<feature type="compositionally biased region" description="Basic and acidic residues" evidence="1">
    <location>
        <begin position="150"/>
        <end position="161"/>
    </location>
</feature>
<evidence type="ECO:0000313" key="3">
    <source>
        <dbReference type="EMBL" id="KAL0080952.1"/>
    </source>
</evidence>
<feature type="compositionally biased region" description="Low complexity" evidence="1">
    <location>
        <begin position="307"/>
        <end position="329"/>
    </location>
</feature>
<dbReference type="Proteomes" id="UP001448207">
    <property type="component" value="Unassembled WGS sequence"/>
</dbReference>
<feature type="region of interest" description="Disordered" evidence="1">
    <location>
        <begin position="150"/>
        <end position="169"/>
    </location>
</feature>
<feature type="compositionally biased region" description="Low complexity" evidence="1">
    <location>
        <begin position="287"/>
        <end position="296"/>
    </location>
</feature>
<dbReference type="InterPro" id="IPR003892">
    <property type="entry name" value="CUE"/>
</dbReference>